<evidence type="ECO:0000313" key="2">
    <source>
        <dbReference type="EMBL" id="GAE45727.1"/>
    </source>
</evidence>
<proteinExistence type="predicted"/>
<name>W4RNL0_9BACI</name>
<reference evidence="2 3" key="1">
    <citation type="submission" date="2013-12" db="EMBL/GenBank/DDBJ databases">
        <title>NBRP : Genome information of microbial organism related human and environment.</title>
        <authorList>
            <person name="Hattori M."/>
            <person name="Oshima K."/>
            <person name="Inaba H."/>
            <person name="Suda W."/>
            <person name="Sakamoto M."/>
            <person name="Iino T."/>
            <person name="Kitahara M."/>
            <person name="Oshida Y."/>
            <person name="Iida T."/>
            <person name="Kudo T."/>
            <person name="Itoh T."/>
            <person name="Ahmed I."/>
            <person name="Ohkuma M."/>
        </authorList>
    </citation>
    <scope>NUCLEOTIDE SEQUENCE [LARGE SCALE GENOMIC DNA]</scope>
    <source>
        <strain evidence="2 3">JCM 21738</strain>
    </source>
</reference>
<dbReference type="AlphaFoldDB" id="W4RNL0"/>
<dbReference type="Proteomes" id="UP000018949">
    <property type="component" value="Unassembled WGS sequence"/>
</dbReference>
<dbReference type="Pfam" id="PF10026">
    <property type="entry name" value="DUF2268"/>
    <property type="match status" value="1"/>
</dbReference>
<feature type="domain" description="DUF2268" evidence="1">
    <location>
        <begin position="92"/>
        <end position="282"/>
    </location>
</feature>
<evidence type="ECO:0000313" key="3">
    <source>
        <dbReference type="Proteomes" id="UP000018949"/>
    </source>
</evidence>
<gene>
    <name evidence="2" type="ORF">JCM21738_2565</name>
</gene>
<accession>W4RNL0</accession>
<organism evidence="2 3">
    <name type="scientific">Mesobacillus boroniphilus JCM 21738</name>
    <dbReference type="NCBI Taxonomy" id="1294265"/>
    <lineage>
        <taxon>Bacteria</taxon>
        <taxon>Bacillati</taxon>
        <taxon>Bacillota</taxon>
        <taxon>Bacilli</taxon>
        <taxon>Bacillales</taxon>
        <taxon>Bacillaceae</taxon>
        <taxon>Mesobacillus</taxon>
    </lineage>
</organism>
<comment type="caution">
    <text evidence="2">The sequence shown here is derived from an EMBL/GenBank/DDBJ whole genome shotgun (WGS) entry which is preliminary data.</text>
</comment>
<sequence>MVRTFPNDWPVLHRIAVKVDFFRSESDGVVRTARWLETDFNSPQRICEKLVDYFEGEVQAKEIYSYLENFGMYKAGGRARKNFEELKEGKYWSKIERIFVKYKRKWKGPDIPIFIFPMDQSNSRLMREGKGKSGLSFIDKMFIFLSPIDDEKELEALFVHEYHHVCRMQAQKKNPEEYTLLDSIILEGLAEHAVAENCGEKYTGEWSRRYSTKFLAGFWEKEIAERLSIKRNKRQHDELLFGLGDNPRLLGYAIGYEIVKQYKQHGYFTEKASFKIPSTEFTKLLKFQ</sequence>
<dbReference type="eggNOG" id="COG5504">
    <property type="taxonomic scope" value="Bacteria"/>
</dbReference>
<dbReference type="RefSeq" id="WP_081742098.1">
    <property type="nucleotide sequence ID" value="NZ_BAUW01000028.1"/>
</dbReference>
<protein>
    <recommendedName>
        <fullName evidence="1">DUF2268 domain-containing protein</fullName>
    </recommendedName>
</protein>
<evidence type="ECO:0000259" key="1">
    <source>
        <dbReference type="Pfam" id="PF10026"/>
    </source>
</evidence>
<dbReference type="InterPro" id="IPR018728">
    <property type="entry name" value="DUF2268"/>
</dbReference>
<dbReference type="EMBL" id="BAUW01000028">
    <property type="protein sequence ID" value="GAE45727.1"/>
    <property type="molecule type" value="Genomic_DNA"/>
</dbReference>
<keyword evidence="3" id="KW-1185">Reference proteome</keyword>